<dbReference type="PANTHER" id="PTHR24249">
    <property type="entry name" value="HISTAMINE RECEPTOR-RELATED G-PROTEIN COUPLED RECEPTOR"/>
    <property type="match status" value="1"/>
</dbReference>
<protein>
    <recommendedName>
        <fullName evidence="11">G-protein coupled receptors family 1 profile domain-containing protein</fullName>
    </recommendedName>
</protein>
<dbReference type="EMBL" id="CAJNOU010000377">
    <property type="protein sequence ID" value="CAF0977376.1"/>
    <property type="molecule type" value="Genomic_DNA"/>
</dbReference>
<feature type="transmembrane region" description="Helical" evidence="10">
    <location>
        <begin position="216"/>
        <end position="239"/>
    </location>
</feature>
<dbReference type="PROSITE" id="PS50262">
    <property type="entry name" value="G_PROTEIN_RECEP_F1_2"/>
    <property type="match status" value="1"/>
</dbReference>
<evidence type="ECO:0000256" key="6">
    <source>
        <dbReference type="ARBA" id="ARBA00023136"/>
    </source>
</evidence>
<dbReference type="PROSITE" id="PS00237">
    <property type="entry name" value="G_PROTEIN_RECEP_F1_1"/>
    <property type="match status" value="1"/>
</dbReference>
<evidence type="ECO:0000256" key="8">
    <source>
        <dbReference type="ARBA" id="ARBA00023224"/>
    </source>
</evidence>
<dbReference type="AlphaFoldDB" id="A0A814F2S8"/>
<evidence type="ECO:0000256" key="4">
    <source>
        <dbReference type="ARBA" id="ARBA00022989"/>
    </source>
</evidence>
<feature type="compositionally biased region" description="Polar residues" evidence="9">
    <location>
        <begin position="1"/>
        <end position="10"/>
    </location>
</feature>
<evidence type="ECO:0000313" key="13">
    <source>
        <dbReference type="Proteomes" id="UP000663889"/>
    </source>
</evidence>
<dbReference type="InterPro" id="IPR050569">
    <property type="entry name" value="TAAR"/>
</dbReference>
<evidence type="ECO:0000256" key="5">
    <source>
        <dbReference type="ARBA" id="ARBA00023040"/>
    </source>
</evidence>
<gene>
    <name evidence="12" type="ORF">SEV965_LOCUS9574</name>
</gene>
<keyword evidence="6 10" id="KW-0472">Membrane</keyword>
<evidence type="ECO:0000256" key="3">
    <source>
        <dbReference type="ARBA" id="ARBA00022692"/>
    </source>
</evidence>
<keyword evidence="3 10" id="KW-0812">Transmembrane</keyword>
<evidence type="ECO:0000256" key="7">
    <source>
        <dbReference type="ARBA" id="ARBA00023170"/>
    </source>
</evidence>
<keyword evidence="5" id="KW-0297">G-protein coupled receptor</keyword>
<dbReference type="Proteomes" id="UP000663889">
    <property type="component" value="Unassembled WGS sequence"/>
</dbReference>
<reference evidence="12" key="1">
    <citation type="submission" date="2021-02" db="EMBL/GenBank/DDBJ databases">
        <authorList>
            <person name="Nowell W R."/>
        </authorList>
    </citation>
    <scope>NUCLEOTIDE SEQUENCE</scope>
</reference>
<feature type="transmembrane region" description="Helical" evidence="10">
    <location>
        <begin position="161"/>
        <end position="185"/>
    </location>
</feature>
<evidence type="ECO:0000313" key="12">
    <source>
        <dbReference type="EMBL" id="CAF0977376.1"/>
    </source>
</evidence>
<name>A0A814F2S8_9BILA</name>
<evidence type="ECO:0000256" key="10">
    <source>
        <dbReference type="SAM" id="Phobius"/>
    </source>
</evidence>
<organism evidence="12 13">
    <name type="scientific">Rotaria sordida</name>
    <dbReference type="NCBI Taxonomy" id="392033"/>
    <lineage>
        <taxon>Eukaryota</taxon>
        <taxon>Metazoa</taxon>
        <taxon>Spiralia</taxon>
        <taxon>Gnathifera</taxon>
        <taxon>Rotifera</taxon>
        <taxon>Eurotatoria</taxon>
        <taxon>Bdelloidea</taxon>
        <taxon>Philodinida</taxon>
        <taxon>Philodinidae</taxon>
        <taxon>Rotaria</taxon>
    </lineage>
</organism>
<feature type="transmembrane region" description="Helical" evidence="10">
    <location>
        <begin position="114"/>
        <end position="140"/>
    </location>
</feature>
<dbReference type="GO" id="GO:0005886">
    <property type="term" value="C:plasma membrane"/>
    <property type="evidence" value="ECO:0007669"/>
    <property type="project" value="UniProtKB-SubCell"/>
</dbReference>
<feature type="transmembrane region" description="Helical" evidence="10">
    <location>
        <begin position="260"/>
        <end position="283"/>
    </location>
</feature>
<evidence type="ECO:0000256" key="9">
    <source>
        <dbReference type="SAM" id="MobiDB-lite"/>
    </source>
</evidence>
<dbReference type="GO" id="GO:0004930">
    <property type="term" value="F:G protein-coupled receptor activity"/>
    <property type="evidence" value="ECO:0007669"/>
    <property type="project" value="UniProtKB-KW"/>
</dbReference>
<comment type="caution">
    <text evidence="12">The sequence shown here is derived from an EMBL/GenBank/DDBJ whole genome shotgun (WGS) entry which is preliminary data.</text>
</comment>
<feature type="transmembrane region" description="Helical" evidence="10">
    <location>
        <begin position="83"/>
        <end position="102"/>
    </location>
</feature>
<feature type="transmembrane region" description="Helical" evidence="10">
    <location>
        <begin position="303"/>
        <end position="322"/>
    </location>
</feature>
<feature type="compositionally biased region" description="Basic and acidic residues" evidence="9">
    <location>
        <begin position="20"/>
        <end position="39"/>
    </location>
</feature>
<dbReference type="Pfam" id="PF00001">
    <property type="entry name" value="7tm_1"/>
    <property type="match status" value="1"/>
</dbReference>
<comment type="subcellular location">
    <subcellularLocation>
        <location evidence="1">Cell membrane</location>
        <topology evidence="1">Multi-pass membrane protein</topology>
    </subcellularLocation>
</comment>
<keyword evidence="7" id="KW-0675">Receptor</keyword>
<evidence type="ECO:0000259" key="11">
    <source>
        <dbReference type="PROSITE" id="PS50262"/>
    </source>
</evidence>
<feature type="transmembrane region" description="Helical" evidence="10">
    <location>
        <begin position="47"/>
        <end position="71"/>
    </location>
</feature>
<keyword evidence="8" id="KW-0807">Transducer</keyword>
<evidence type="ECO:0000256" key="1">
    <source>
        <dbReference type="ARBA" id="ARBA00004651"/>
    </source>
</evidence>
<keyword evidence="2" id="KW-1003">Cell membrane</keyword>
<dbReference type="CDD" id="cd00637">
    <property type="entry name" value="7tm_classA_rhodopsin-like"/>
    <property type="match status" value="1"/>
</dbReference>
<proteinExistence type="predicted"/>
<dbReference type="InterPro" id="IPR000276">
    <property type="entry name" value="GPCR_Rhodpsn"/>
</dbReference>
<dbReference type="Gene3D" id="1.20.1070.10">
    <property type="entry name" value="Rhodopsin 7-helix transmembrane proteins"/>
    <property type="match status" value="1"/>
</dbReference>
<feature type="domain" description="G-protein coupled receptors family 1 profile" evidence="11">
    <location>
        <begin position="59"/>
        <end position="319"/>
    </location>
</feature>
<evidence type="ECO:0000256" key="2">
    <source>
        <dbReference type="ARBA" id="ARBA00022475"/>
    </source>
</evidence>
<accession>A0A814F2S8</accession>
<sequence length="366" mass="43878">MNFNRTNNGTIRPPPSNRNRSNESDFRPGRDNDTNFERDPIDQSPEVILYLLTTLVIPSIICFIFLFYNFIHLPHLRSKSSNLFIISLLIINFIHILTDLPFRLYYLSQNQVPFLYPIFCLIWTWYDDILTAVNLFIMAFTSIDRYIFIFHHVFHRRYKRLLYRISMVVCFLFATIWYTVLIFGYPCQNSFIYFSFQCGTLCYLKNSQVLTHFENAIFFMFPLSIIVIGNIILIIHVFIQKRQMKCRHRLGLWRQNFRMISQLMFIAILYMSICVPSCILLIMGSYARNNRFQSWAANVRIRYFTHLKYLVIFGYPFMVLVGQKELLQMIKRCFYAFGRQLWRTRWKNQTIPMTIVPPMKHGSTLM</sequence>
<keyword evidence="4 10" id="KW-1133">Transmembrane helix</keyword>
<dbReference type="InterPro" id="IPR017452">
    <property type="entry name" value="GPCR_Rhodpsn_7TM"/>
</dbReference>
<dbReference type="SUPFAM" id="SSF81321">
    <property type="entry name" value="Family A G protein-coupled receptor-like"/>
    <property type="match status" value="1"/>
</dbReference>
<feature type="region of interest" description="Disordered" evidence="9">
    <location>
        <begin position="1"/>
        <end position="39"/>
    </location>
</feature>